<organism evidence="2 3">
    <name type="scientific">Pyxidicoccus fallax</name>
    <dbReference type="NCBI Taxonomy" id="394095"/>
    <lineage>
        <taxon>Bacteria</taxon>
        <taxon>Pseudomonadati</taxon>
        <taxon>Myxococcota</taxon>
        <taxon>Myxococcia</taxon>
        <taxon>Myxococcales</taxon>
        <taxon>Cystobacterineae</taxon>
        <taxon>Myxococcaceae</taxon>
        <taxon>Pyxidicoccus</taxon>
    </lineage>
</organism>
<dbReference type="Proteomes" id="UP000518300">
    <property type="component" value="Unassembled WGS sequence"/>
</dbReference>
<proteinExistence type="predicted"/>
<comment type="caution">
    <text evidence="2">The sequence shown here is derived from an EMBL/GenBank/DDBJ whole genome shotgun (WGS) entry which is preliminary data.</text>
</comment>
<protein>
    <submittedName>
        <fullName evidence="2">Adventurous gliding motility protein CglE</fullName>
    </submittedName>
</protein>
<feature type="signal peptide" evidence="1">
    <location>
        <begin position="1"/>
        <end position="21"/>
    </location>
</feature>
<keyword evidence="3" id="KW-1185">Reference proteome</keyword>
<dbReference type="AlphaFoldDB" id="A0A848LWM3"/>
<dbReference type="EMBL" id="JABBJJ010000393">
    <property type="protein sequence ID" value="NMO22196.1"/>
    <property type="molecule type" value="Genomic_DNA"/>
</dbReference>
<evidence type="ECO:0000313" key="3">
    <source>
        <dbReference type="Proteomes" id="UP000518300"/>
    </source>
</evidence>
<reference evidence="2 3" key="1">
    <citation type="submission" date="2020-04" db="EMBL/GenBank/DDBJ databases">
        <title>Draft genome of Pyxidicoccus fallax type strain.</title>
        <authorList>
            <person name="Whitworth D.E."/>
        </authorList>
    </citation>
    <scope>NUCLEOTIDE SEQUENCE [LARGE SCALE GENOMIC DNA]</scope>
    <source>
        <strain evidence="2 3">DSM 14698</strain>
    </source>
</reference>
<dbReference type="RefSeq" id="WP_169351352.1">
    <property type="nucleotide sequence ID" value="NZ_JABBJJ010000393.1"/>
</dbReference>
<name>A0A848LWM3_9BACT</name>
<gene>
    <name evidence="2" type="primary">cglE</name>
    <name evidence="2" type="ORF">HG543_46160</name>
</gene>
<accession>A0A848LWM3</accession>
<feature type="chain" id="PRO_5032396192" evidence="1">
    <location>
        <begin position="22"/>
        <end position="210"/>
    </location>
</feature>
<sequence length="210" mass="22218">MKALAPFALCAAFVLPLAASAQKPTPDNTGDRPAVTYDEIERGLYFAVLGGPMFLTNPPAAEGTPRPFSAGPMAQVEVGVDITENFSLGVFIMGSSIGTSAEYVGNSGGGVSGDFQTMVPGAVLRARLLGLADNQEVKRTWFYLRGGAGYAMFSPKRLLPESDILVFAGPGVEYYTRLRHFSVGLEVTGNYLVSGGTFGFAVAPNIRYAF</sequence>
<dbReference type="NCBIfam" id="NF033755">
    <property type="entry name" value="gliding_CglE"/>
    <property type="match status" value="1"/>
</dbReference>
<evidence type="ECO:0000313" key="2">
    <source>
        <dbReference type="EMBL" id="NMO22196.1"/>
    </source>
</evidence>
<evidence type="ECO:0000256" key="1">
    <source>
        <dbReference type="SAM" id="SignalP"/>
    </source>
</evidence>
<keyword evidence="1" id="KW-0732">Signal</keyword>